<dbReference type="OrthoDB" id="7652114at2"/>
<evidence type="ECO:0000313" key="5">
    <source>
        <dbReference type="Proteomes" id="UP000436801"/>
    </source>
</evidence>
<dbReference type="EMBL" id="WSUT01000005">
    <property type="protein sequence ID" value="MWC44288.1"/>
    <property type="molecule type" value="Genomic_DNA"/>
</dbReference>
<evidence type="ECO:0000313" key="4">
    <source>
        <dbReference type="Proteomes" id="UP000323502"/>
    </source>
</evidence>
<protein>
    <recommendedName>
        <fullName evidence="6">Capsule biosynthesis protein</fullName>
    </recommendedName>
</protein>
<keyword evidence="1" id="KW-0472">Membrane</keyword>
<evidence type="ECO:0000313" key="3">
    <source>
        <dbReference type="EMBL" id="SDF10968.1"/>
    </source>
</evidence>
<accession>A0A1G7IEG1</accession>
<dbReference type="RefSeq" id="WP_149681648.1">
    <property type="nucleotide sequence ID" value="NZ_FNBI01000002.1"/>
</dbReference>
<proteinExistence type="predicted"/>
<evidence type="ECO:0000256" key="1">
    <source>
        <dbReference type="SAM" id="Phobius"/>
    </source>
</evidence>
<keyword evidence="1" id="KW-0812">Transmembrane</keyword>
<keyword evidence="4" id="KW-1185">Reference proteome</keyword>
<organism evidence="3 4">
    <name type="scientific">Sphingomonas carotinifaciens</name>
    <dbReference type="NCBI Taxonomy" id="1166323"/>
    <lineage>
        <taxon>Bacteria</taxon>
        <taxon>Pseudomonadati</taxon>
        <taxon>Pseudomonadota</taxon>
        <taxon>Alphaproteobacteria</taxon>
        <taxon>Sphingomonadales</taxon>
        <taxon>Sphingomonadaceae</taxon>
        <taxon>Sphingomonas</taxon>
    </lineage>
</organism>
<evidence type="ECO:0008006" key="6">
    <source>
        <dbReference type="Google" id="ProtNLM"/>
    </source>
</evidence>
<evidence type="ECO:0000313" key="2">
    <source>
        <dbReference type="EMBL" id="MWC44288.1"/>
    </source>
</evidence>
<dbReference type="Proteomes" id="UP000436801">
    <property type="component" value="Unassembled WGS sequence"/>
</dbReference>
<reference evidence="2 5" key="2">
    <citation type="submission" date="2019-12" db="EMBL/GenBank/DDBJ databases">
        <authorList>
            <person name="Zheng J."/>
        </authorList>
    </citation>
    <scope>NUCLEOTIDE SEQUENCE [LARGE SCALE GENOMIC DNA]</scope>
    <source>
        <strain evidence="2 5">DSM 27347</strain>
    </source>
</reference>
<feature type="transmembrane region" description="Helical" evidence="1">
    <location>
        <begin position="32"/>
        <end position="53"/>
    </location>
</feature>
<reference evidence="3 4" key="1">
    <citation type="submission" date="2016-10" db="EMBL/GenBank/DDBJ databases">
        <authorList>
            <person name="Varghese N."/>
            <person name="Submissions S."/>
        </authorList>
    </citation>
    <scope>NUCLEOTIDE SEQUENCE [LARGE SCALE GENOMIC DNA]</scope>
    <source>
        <strain evidence="3 4">S7-754</strain>
    </source>
</reference>
<dbReference type="Pfam" id="PF19883">
    <property type="entry name" value="DUF6356"/>
    <property type="match status" value="1"/>
</dbReference>
<dbReference type="AlphaFoldDB" id="A0A1G7IEG1"/>
<keyword evidence="1" id="KW-1133">Transmembrane helix</keyword>
<dbReference type="Proteomes" id="UP000323502">
    <property type="component" value="Unassembled WGS sequence"/>
</dbReference>
<dbReference type="EMBL" id="FNBI01000002">
    <property type="protein sequence ID" value="SDF10968.1"/>
    <property type="molecule type" value="Genomic_DNA"/>
</dbReference>
<sequence length="86" mass="9136">MRALSVLDTVFARHPRAVGESYLDHARTASRFGLAMLGGGLACMVHAAVPALFTTTGSDTIRRLHARMSGRAGQAAAARDGFCYEI</sequence>
<name>A0A1G7IEG1_9SPHN</name>
<dbReference type="InterPro" id="IPR045936">
    <property type="entry name" value="DUF6356"/>
</dbReference>
<gene>
    <name evidence="2" type="ORF">GQR91_11590</name>
    <name evidence="3" type="ORF">SAMN05216557_102213</name>
</gene>